<evidence type="ECO:0000313" key="1">
    <source>
        <dbReference type="EMBL" id="MEW9805303.1"/>
    </source>
</evidence>
<dbReference type="EMBL" id="JBFOCI010000001">
    <property type="protein sequence ID" value="MEW9805303.1"/>
    <property type="molecule type" value="Genomic_DNA"/>
</dbReference>
<gene>
    <name evidence="1" type="ORF">ABUE31_04805</name>
</gene>
<name>A0ABV3QWJ5_9HYPH</name>
<protein>
    <submittedName>
        <fullName evidence="1">Uncharacterized protein</fullName>
    </submittedName>
</protein>
<reference evidence="1 2" key="1">
    <citation type="submission" date="2024-06" db="EMBL/GenBank/DDBJ databases">
        <authorList>
            <person name="Tuo L."/>
        </authorList>
    </citation>
    <scope>NUCLEOTIDE SEQUENCE [LARGE SCALE GENOMIC DNA]</scope>
    <source>
        <strain evidence="1 2">ZMM04-5</strain>
    </source>
</reference>
<organism evidence="1 2">
    <name type="scientific">Mesorhizobium marinum</name>
    <dbReference type="NCBI Taxonomy" id="3228790"/>
    <lineage>
        <taxon>Bacteria</taxon>
        <taxon>Pseudomonadati</taxon>
        <taxon>Pseudomonadota</taxon>
        <taxon>Alphaproteobacteria</taxon>
        <taxon>Hyphomicrobiales</taxon>
        <taxon>Phyllobacteriaceae</taxon>
        <taxon>Mesorhizobium</taxon>
    </lineage>
</organism>
<keyword evidence="2" id="KW-1185">Reference proteome</keyword>
<sequence length="72" mass="7847">MSLRSRISRIESASGPVRVLEVAAADLDDLAEKLFFSASGPVTVRVTGSVAGEPFDEMHELLSHEDYLELLD</sequence>
<evidence type="ECO:0000313" key="2">
    <source>
        <dbReference type="Proteomes" id="UP001556196"/>
    </source>
</evidence>
<comment type="caution">
    <text evidence="1">The sequence shown here is derived from an EMBL/GenBank/DDBJ whole genome shotgun (WGS) entry which is preliminary data.</text>
</comment>
<dbReference type="Proteomes" id="UP001556196">
    <property type="component" value="Unassembled WGS sequence"/>
</dbReference>
<proteinExistence type="predicted"/>
<dbReference type="RefSeq" id="WP_367722345.1">
    <property type="nucleotide sequence ID" value="NZ_JBFOCI010000001.1"/>
</dbReference>
<accession>A0ABV3QWJ5</accession>